<dbReference type="InterPro" id="IPR041633">
    <property type="entry name" value="Polbeta"/>
</dbReference>
<dbReference type="EMBL" id="SULG01000026">
    <property type="protein sequence ID" value="TLD42184.1"/>
    <property type="molecule type" value="Genomic_DNA"/>
</dbReference>
<organism evidence="2 3">
    <name type="scientific">Candidatus Jettenia ecosi</name>
    <dbReference type="NCBI Taxonomy" id="2494326"/>
    <lineage>
        <taxon>Bacteria</taxon>
        <taxon>Pseudomonadati</taxon>
        <taxon>Planctomycetota</taxon>
        <taxon>Candidatus Brocadiia</taxon>
        <taxon>Candidatus Brocadiales</taxon>
        <taxon>Candidatus Brocadiaceae</taxon>
        <taxon>Candidatus Jettenia</taxon>
    </lineage>
</organism>
<dbReference type="GO" id="GO:0016740">
    <property type="term" value="F:transferase activity"/>
    <property type="evidence" value="ECO:0007669"/>
    <property type="project" value="UniProtKB-KW"/>
</dbReference>
<feature type="domain" description="Polymerase beta nucleotidyltransferase" evidence="1">
    <location>
        <begin position="21"/>
        <end position="106"/>
    </location>
</feature>
<keyword evidence="2" id="KW-0808">Transferase</keyword>
<sequence>MACQEDKQLIYQIIKKYLDNLKKNNIPVWRLYLYGSYAKNTYHKDSDIDLAIFWDKDNIDGFDEDVQLMKLTRDVDLRIEPHSFARTDFDETNPYIKEIIETGEQII</sequence>
<proteinExistence type="predicted"/>
<protein>
    <submittedName>
        <fullName evidence="2">Nucleotidyltransferase</fullName>
    </submittedName>
</protein>
<evidence type="ECO:0000313" key="2">
    <source>
        <dbReference type="EMBL" id="TLD42184.1"/>
    </source>
</evidence>
<dbReference type="InterPro" id="IPR043519">
    <property type="entry name" value="NT_sf"/>
</dbReference>
<dbReference type="AlphaFoldDB" id="A0A533QBT8"/>
<name>A0A533QBT8_9BACT</name>
<dbReference type="SUPFAM" id="SSF81301">
    <property type="entry name" value="Nucleotidyltransferase"/>
    <property type="match status" value="1"/>
</dbReference>
<gene>
    <name evidence="2" type="ORF">JETT_1582</name>
</gene>
<evidence type="ECO:0000259" key="1">
    <source>
        <dbReference type="Pfam" id="PF18765"/>
    </source>
</evidence>
<dbReference type="Gene3D" id="3.30.460.10">
    <property type="entry name" value="Beta Polymerase, domain 2"/>
    <property type="match status" value="1"/>
</dbReference>
<accession>A0A533QBT8</accession>
<dbReference type="Pfam" id="PF18765">
    <property type="entry name" value="Polbeta"/>
    <property type="match status" value="1"/>
</dbReference>
<reference evidence="2 3" key="1">
    <citation type="submission" date="2019-04" db="EMBL/GenBank/DDBJ databases">
        <title>Genome of a novel bacterium Candidatus Jettenia ecosi reconstructed from metagenome of an anammox bioreactor.</title>
        <authorList>
            <person name="Mardanov A.V."/>
            <person name="Beletsky A.V."/>
            <person name="Ravin N.V."/>
            <person name="Botchkova E.A."/>
            <person name="Litti Y.V."/>
            <person name="Nozhevnikova A.N."/>
        </authorList>
    </citation>
    <scope>NUCLEOTIDE SEQUENCE [LARGE SCALE GENOMIC DNA]</scope>
    <source>
        <strain evidence="2">J2</strain>
    </source>
</reference>
<evidence type="ECO:0000313" key="3">
    <source>
        <dbReference type="Proteomes" id="UP000319783"/>
    </source>
</evidence>
<comment type="caution">
    <text evidence="2">The sequence shown here is derived from an EMBL/GenBank/DDBJ whole genome shotgun (WGS) entry which is preliminary data.</text>
</comment>
<dbReference type="Proteomes" id="UP000319783">
    <property type="component" value="Unassembled WGS sequence"/>
</dbReference>
<dbReference type="CDD" id="cd05403">
    <property type="entry name" value="NT_KNTase_like"/>
    <property type="match status" value="1"/>
</dbReference>